<evidence type="ECO:0000256" key="4">
    <source>
        <dbReference type="ARBA" id="ARBA00022771"/>
    </source>
</evidence>
<dbReference type="PANTHER" id="PTHR24388:SF104">
    <property type="entry name" value="AT-RICH BINDING PROTEIN-RELATED"/>
    <property type="match status" value="1"/>
</dbReference>
<evidence type="ECO:0000256" key="7">
    <source>
        <dbReference type="ARBA" id="ARBA00023242"/>
    </source>
</evidence>
<dbReference type="InterPro" id="IPR050527">
    <property type="entry name" value="Snail/Krueppel_Znf"/>
</dbReference>
<evidence type="ECO:0000256" key="6">
    <source>
        <dbReference type="ARBA" id="ARBA00023125"/>
    </source>
</evidence>
<protein>
    <recommendedName>
        <fullName evidence="9">C2H2-type domain-containing protein</fullName>
    </recommendedName>
</protein>
<keyword evidence="4 8" id="KW-0863">Zinc-finger</keyword>
<evidence type="ECO:0000313" key="10">
    <source>
        <dbReference type="EMBL" id="KAH3898083.1"/>
    </source>
</evidence>
<evidence type="ECO:0000256" key="1">
    <source>
        <dbReference type="ARBA" id="ARBA00004123"/>
    </source>
</evidence>
<dbReference type="GO" id="GO:0000981">
    <property type="term" value="F:DNA-binding transcription factor activity, RNA polymerase II-specific"/>
    <property type="evidence" value="ECO:0007669"/>
    <property type="project" value="TreeGrafter"/>
</dbReference>
<name>A0A9D4NK35_DREPO</name>
<dbReference type="FunFam" id="3.30.160.60:FF:000045">
    <property type="entry name" value="ZFP69 zinc finger protein B"/>
    <property type="match status" value="1"/>
</dbReference>
<sequence>MVSGLKASEVFLEKLKCRKCGYQGYYEQQYQDHIATHTEDILKCKCCKFVTFEKDDLIVHFKKNHPRCICSYCNYMSDQAYIIKRHTMRHTQEGCKCDICGKVYKDQYVMKMHVKMVHMPADVLYECNTCAKKFSRKAHLKRHLRIHEPEKPFKCHLCNYRGCEKSDITKHMLIHEEPKHVCEVCSKSFRHLKNKELHMKRHSGQRDYKCGVCDFYGYTFTDIRKHIERKHTNTRAQVCDKCGGMFQTEEQYREHKAQQCEVMMIEQALAIATTNGGTTQATIQIPCNLTLDSVIHIDSQNNVEMGQDGVLNDGSANMSAFLAVSLVAYSVVIVAQSVSTVVQFVSTVIQCVSMVVQYASMVVQCVSIVIQTQSCAAILESSLLRQEVANHQELISLKGMTWKSGQTTKELEIVAHLGWPDFHRTRDSCPSWLARLPKN</sequence>
<dbReference type="InterPro" id="IPR036236">
    <property type="entry name" value="Znf_C2H2_sf"/>
</dbReference>
<dbReference type="EMBL" id="JAIWYP010000001">
    <property type="protein sequence ID" value="KAH3898083.1"/>
    <property type="molecule type" value="Genomic_DNA"/>
</dbReference>
<dbReference type="Pfam" id="PF00096">
    <property type="entry name" value="zf-C2H2"/>
    <property type="match status" value="2"/>
</dbReference>
<dbReference type="Proteomes" id="UP000828390">
    <property type="component" value="Unassembled WGS sequence"/>
</dbReference>
<evidence type="ECO:0000259" key="9">
    <source>
        <dbReference type="PROSITE" id="PS50157"/>
    </source>
</evidence>
<dbReference type="PROSITE" id="PS50157">
    <property type="entry name" value="ZINC_FINGER_C2H2_2"/>
    <property type="match status" value="4"/>
</dbReference>
<dbReference type="AlphaFoldDB" id="A0A9D4NK35"/>
<dbReference type="Gene3D" id="3.30.160.60">
    <property type="entry name" value="Classic Zinc Finger"/>
    <property type="match status" value="6"/>
</dbReference>
<evidence type="ECO:0000256" key="3">
    <source>
        <dbReference type="ARBA" id="ARBA00022737"/>
    </source>
</evidence>
<accession>A0A9D4NK35</accession>
<evidence type="ECO:0000256" key="8">
    <source>
        <dbReference type="PROSITE-ProRule" id="PRU00042"/>
    </source>
</evidence>
<keyword evidence="7" id="KW-0539">Nucleus</keyword>
<dbReference type="PANTHER" id="PTHR24388">
    <property type="entry name" value="ZINC FINGER PROTEIN"/>
    <property type="match status" value="1"/>
</dbReference>
<keyword evidence="6" id="KW-0238">DNA-binding</keyword>
<dbReference type="GO" id="GO:0000978">
    <property type="term" value="F:RNA polymerase II cis-regulatory region sequence-specific DNA binding"/>
    <property type="evidence" value="ECO:0007669"/>
    <property type="project" value="TreeGrafter"/>
</dbReference>
<reference evidence="10" key="2">
    <citation type="submission" date="2020-11" db="EMBL/GenBank/DDBJ databases">
        <authorList>
            <person name="McCartney M.A."/>
            <person name="Auch B."/>
            <person name="Kono T."/>
            <person name="Mallez S."/>
            <person name="Becker A."/>
            <person name="Gohl D.M."/>
            <person name="Silverstein K.A.T."/>
            <person name="Koren S."/>
            <person name="Bechman K.B."/>
            <person name="Herman A."/>
            <person name="Abrahante J.E."/>
            <person name="Garbe J."/>
        </authorList>
    </citation>
    <scope>NUCLEOTIDE SEQUENCE</scope>
    <source>
        <strain evidence="10">Duluth1</strain>
        <tissue evidence="10">Whole animal</tissue>
    </source>
</reference>
<keyword evidence="3" id="KW-0677">Repeat</keyword>
<evidence type="ECO:0000256" key="2">
    <source>
        <dbReference type="ARBA" id="ARBA00022723"/>
    </source>
</evidence>
<dbReference type="GO" id="GO:0005634">
    <property type="term" value="C:nucleus"/>
    <property type="evidence" value="ECO:0007669"/>
    <property type="project" value="UniProtKB-SubCell"/>
</dbReference>
<dbReference type="InterPro" id="IPR013087">
    <property type="entry name" value="Znf_C2H2_type"/>
</dbReference>
<dbReference type="SMART" id="SM00355">
    <property type="entry name" value="ZnF_C2H2"/>
    <property type="match status" value="9"/>
</dbReference>
<dbReference type="SUPFAM" id="SSF57667">
    <property type="entry name" value="beta-beta-alpha zinc fingers"/>
    <property type="match status" value="3"/>
</dbReference>
<comment type="subcellular location">
    <subcellularLocation>
        <location evidence="1">Nucleus</location>
    </subcellularLocation>
</comment>
<feature type="domain" description="C2H2-type" evidence="9">
    <location>
        <begin position="180"/>
        <end position="207"/>
    </location>
</feature>
<keyword evidence="5" id="KW-0862">Zinc</keyword>
<keyword evidence="2" id="KW-0479">Metal-binding</keyword>
<reference evidence="10" key="1">
    <citation type="journal article" date="2019" name="bioRxiv">
        <title>The Genome of the Zebra Mussel, Dreissena polymorpha: A Resource for Invasive Species Research.</title>
        <authorList>
            <person name="McCartney M.A."/>
            <person name="Auch B."/>
            <person name="Kono T."/>
            <person name="Mallez S."/>
            <person name="Zhang Y."/>
            <person name="Obille A."/>
            <person name="Becker A."/>
            <person name="Abrahante J.E."/>
            <person name="Garbe J."/>
            <person name="Badalamenti J.P."/>
            <person name="Herman A."/>
            <person name="Mangelson H."/>
            <person name="Liachko I."/>
            <person name="Sullivan S."/>
            <person name="Sone E.D."/>
            <person name="Koren S."/>
            <person name="Silverstein K.A.T."/>
            <person name="Beckman K.B."/>
            <person name="Gohl D.M."/>
        </authorList>
    </citation>
    <scope>NUCLEOTIDE SEQUENCE</scope>
    <source>
        <strain evidence="10">Duluth1</strain>
        <tissue evidence="10">Whole animal</tissue>
    </source>
</reference>
<dbReference type="GO" id="GO:0008270">
    <property type="term" value="F:zinc ion binding"/>
    <property type="evidence" value="ECO:0007669"/>
    <property type="project" value="UniProtKB-KW"/>
</dbReference>
<comment type="caution">
    <text evidence="10">The sequence shown here is derived from an EMBL/GenBank/DDBJ whole genome shotgun (WGS) entry which is preliminary data.</text>
</comment>
<feature type="domain" description="C2H2-type" evidence="9">
    <location>
        <begin position="125"/>
        <end position="152"/>
    </location>
</feature>
<feature type="domain" description="C2H2-type" evidence="9">
    <location>
        <begin position="153"/>
        <end position="180"/>
    </location>
</feature>
<organism evidence="10 11">
    <name type="scientific">Dreissena polymorpha</name>
    <name type="common">Zebra mussel</name>
    <name type="synonym">Mytilus polymorpha</name>
    <dbReference type="NCBI Taxonomy" id="45954"/>
    <lineage>
        <taxon>Eukaryota</taxon>
        <taxon>Metazoa</taxon>
        <taxon>Spiralia</taxon>
        <taxon>Lophotrochozoa</taxon>
        <taxon>Mollusca</taxon>
        <taxon>Bivalvia</taxon>
        <taxon>Autobranchia</taxon>
        <taxon>Heteroconchia</taxon>
        <taxon>Euheterodonta</taxon>
        <taxon>Imparidentia</taxon>
        <taxon>Neoheterodontei</taxon>
        <taxon>Myida</taxon>
        <taxon>Dreissenoidea</taxon>
        <taxon>Dreissenidae</taxon>
        <taxon>Dreissena</taxon>
    </lineage>
</organism>
<gene>
    <name evidence="10" type="ORF">DPMN_022282</name>
</gene>
<dbReference type="PROSITE" id="PS00028">
    <property type="entry name" value="ZINC_FINGER_C2H2_1"/>
    <property type="match status" value="2"/>
</dbReference>
<proteinExistence type="predicted"/>
<feature type="domain" description="C2H2-type" evidence="9">
    <location>
        <begin position="95"/>
        <end position="118"/>
    </location>
</feature>
<keyword evidence="11" id="KW-1185">Reference proteome</keyword>
<evidence type="ECO:0000256" key="5">
    <source>
        <dbReference type="ARBA" id="ARBA00022833"/>
    </source>
</evidence>
<evidence type="ECO:0000313" key="11">
    <source>
        <dbReference type="Proteomes" id="UP000828390"/>
    </source>
</evidence>